<sequence>MCPCALPGRPPAGCFCSSHGGGGGGGGGGGNSSSSSSSPGRARVSGAQLTAARLQAIGDELQARTAARRAARSRRASAGTGLATSLALLAALAWLSHRGRM</sequence>
<protein>
    <submittedName>
        <fullName evidence="4">Activator of apoptosis harakiri</fullName>
    </submittedName>
</protein>
<evidence type="ECO:0000313" key="3">
    <source>
        <dbReference type="Proteomes" id="UP000504612"/>
    </source>
</evidence>
<dbReference type="PANTHER" id="PTHR15056:SF0">
    <property type="entry name" value="ACTIVATOR OF APOPTOSIS HARAKIRI"/>
    <property type="match status" value="1"/>
</dbReference>
<dbReference type="AlphaFoldDB" id="A0A6J1W7B0"/>
<dbReference type="Proteomes" id="UP000504612">
    <property type="component" value="Unplaced"/>
</dbReference>
<keyword evidence="3" id="KW-1185">Reference proteome</keyword>
<organism evidence="3 4">
    <name type="scientific">Notechis scutatus</name>
    <name type="common">mainland tiger snake</name>
    <dbReference type="NCBI Taxonomy" id="8663"/>
    <lineage>
        <taxon>Eukaryota</taxon>
        <taxon>Metazoa</taxon>
        <taxon>Chordata</taxon>
        <taxon>Craniata</taxon>
        <taxon>Vertebrata</taxon>
        <taxon>Euteleostomi</taxon>
        <taxon>Lepidosauria</taxon>
        <taxon>Squamata</taxon>
        <taxon>Bifurcata</taxon>
        <taxon>Unidentata</taxon>
        <taxon>Episquamata</taxon>
        <taxon>Toxicofera</taxon>
        <taxon>Serpentes</taxon>
        <taxon>Colubroidea</taxon>
        <taxon>Elapidae</taxon>
        <taxon>Hydrophiinae</taxon>
        <taxon>Notechis</taxon>
    </lineage>
</organism>
<dbReference type="KEGG" id="nss:113429991"/>
<accession>A0A6J1W7B0</accession>
<dbReference type="GO" id="GO:0043065">
    <property type="term" value="P:positive regulation of apoptotic process"/>
    <property type="evidence" value="ECO:0007669"/>
    <property type="project" value="TreeGrafter"/>
</dbReference>
<keyword evidence="2" id="KW-1133">Transmembrane helix</keyword>
<name>A0A6J1W7B0_9SAUR</name>
<feature type="region of interest" description="Disordered" evidence="1">
    <location>
        <begin position="17"/>
        <end position="46"/>
    </location>
</feature>
<dbReference type="InterPro" id="IPR017249">
    <property type="entry name" value="Apoptosis_activator_harakiri"/>
</dbReference>
<evidence type="ECO:0000256" key="2">
    <source>
        <dbReference type="SAM" id="Phobius"/>
    </source>
</evidence>
<dbReference type="GeneID" id="113429991"/>
<keyword evidence="2" id="KW-0812">Transmembrane</keyword>
<dbReference type="CTD" id="8739"/>
<dbReference type="RefSeq" id="XP_026548279.1">
    <property type="nucleotide sequence ID" value="XM_026692494.1"/>
</dbReference>
<keyword evidence="2" id="KW-0472">Membrane</keyword>
<evidence type="ECO:0000313" key="4">
    <source>
        <dbReference type="RefSeq" id="XP_026548279.1"/>
    </source>
</evidence>
<evidence type="ECO:0000256" key="1">
    <source>
        <dbReference type="SAM" id="MobiDB-lite"/>
    </source>
</evidence>
<dbReference type="PANTHER" id="PTHR15056">
    <property type="entry name" value="ACTIVATOR OF APOPTOSIS HARAKIRI"/>
    <property type="match status" value="1"/>
</dbReference>
<proteinExistence type="predicted"/>
<feature type="transmembrane region" description="Helical" evidence="2">
    <location>
        <begin position="76"/>
        <end position="95"/>
    </location>
</feature>
<feature type="compositionally biased region" description="Gly residues" evidence="1">
    <location>
        <begin position="19"/>
        <end position="31"/>
    </location>
</feature>
<dbReference type="GO" id="GO:0005739">
    <property type="term" value="C:mitochondrion"/>
    <property type="evidence" value="ECO:0007669"/>
    <property type="project" value="TreeGrafter"/>
</dbReference>
<dbReference type="Pfam" id="PF15196">
    <property type="entry name" value="Harakiri"/>
    <property type="match status" value="1"/>
</dbReference>
<gene>
    <name evidence="4" type="primary">HRK</name>
</gene>
<reference evidence="4" key="1">
    <citation type="submission" date="2025-08" db="UniProtKB">
        <authorList>
            <consortium name="RefSeq"/>
        </authorList>
    </citation>
    <scope>IDENTIFICATION</scope>
</reference>